<dbReference type="PANTHER" id="PTHR13847">
    <property type="entry name" value="SARCOSINE DEHYDROGENASE-RELATED"/>
    <property type="match status" value="1"/>
</dbReference>
<evidence type="ECO:0000313" key="3">
    <source>
        <dbReference type="EMBL" id="MBR0662791.1"/>
    </source>
</evidence>
<dbReference type="SUPFAM" id="SSF51905">
    <property type="entry name" value="FAD/NAD(P)-binding domain"/>
    <property type="match status" value="1"/>
</dbReference>
<organism evidence="3 4">
    <name type="scientific">Plastoroseomonas hellenica</name>
    <dbReference type="NCBI Taxonomy" id="2687306"/>
    <lineage>
        <taxon>Bacteria</taxon>
        <taxon>Pseudomonadati</taxon>
        <taxon>Pseudomonadota</taxon>
        <taxon>Alphaproteobacteria</taxon>
        <taxon>Acetobacterales</taxon>
        <taxon>Acetobacteraceae</taxon>
        <taxon>Plastoroseomonas</taxon>
    </lineage>
</organism>
<dbReference type="SUPFAM" id="SSF54373">
    <property type="entry name" value="FAD-linked reductases, C-terminal domain"/>
    <property type="match status" value="1"/>
</dbReference>
<dbReference type="Proteomes" id="UP001196870">
    <property type="component" value="Unassembled WGS sequence"/>
</dbReference>
<sequence length="428" mass="45944">MMASSAPVVVIGSGFVGLGSALHLQRDGHDVVLLDPGDPTRAASYGNAGHLAVGEVVPLSGPHVLRALPRWLADPLGPLALRLRYLPRLTPWLLRFLRAGRMSEVERISAAMAALCDRIALDYQPLIEEAGIQDVLRPGPHLRLYASRAAWEAEGWRWSLRVKSGFRHELLEGEALRAKEPALASSIGFAVASLDRLTVGDPLRLLTAFRTLFRARGGREVTGTATGFTHHGALVSGVACADGHVEPASAVVVAAGAWSHRLARALGDRVPLETERGYHVMLPDPGIMPRHSMSHVERGFALSPMEQGLRLAGTVEFAGLTAPPNWDRARNLMTIAQSLIPGLKTEGHRFWMGHRPSLPDSLPVIDRASSARNVIYAFGHGHMGLSWGATTGRLAAGLVSGRPTNLDLSPFRLSRFSGGRSETASASP</sequence>
<dbReference type="Gene3D" id="3.50.50.60">
    <property type="entry name" value="FAD/NAD(P)-binding domain"/>
    <property type="match status" value="2"/>
</dbReference>
<dbReference type="Gene3D" id="3.30.9.10">
    <property type="entry name" value="D-Amino Acid Oxidase, subunit A, domain 2"/>
    <property type="match status" value="1"/>
</dbReference>
<dbReference type="PANTHER" id="PTHR13847:SF289">
    <property type="entry name" value="GLYCINE OXIDASE"/>
    <property type="match status" value="1"/>
</dbReference>
<comment type="caution">
    <text evidence="3">The sequence shown here is derived from an EMBL/GenBank/DDBJ whole genome shotgun (WGS) entry which is preliminary data.</text>
</comment>
<evidence type="ECO:0000256" key="1">
    <source>
        <dbReference type="ARBA" id="ARBA00023002"/>
    </source>
</evidence>
<keyword evidence="4" id="KW-1185">Reference proteome</keyword>
<protein>
    <submittedName>
        <fullName evidence="3">FAD-binding oxidoreductase</fullName>
    </submittedName>
</protein>
<reference evidence="4" key="1">
    <citation type="journal article" date="2021" name="Syst. Appl. Microbiol.">
        <title>Roseomonas hellenica sp. nov., isolated from roots of wild-growing Alkanna tinctoria.</title>
        <authorList>
            <person name="Rat A."/>
            <person name="Naranjo H.D."/>
            <person name="Lebbe L."/>
            <person name="Cnockaert M."/>
            <person name="Krigas N."/>
            <person name="Grigoriadou K."/>
            <person name="Maloupa E."/>
            <person name="Willems A."/>
        </authorList>
    </citation>
    <scope>NUCLEOTIDE SEQUENCE [LARGE SCALE GENOMIC DNA]</scope>
    <source>
        <strain evidence="4">LMG 31523</strain>
    </source>
</reference>
<evidence type="ECO:0000313" key="4">
    <source>
        <dbReference type="Proteomes" id="UP001196870"/>
    </source>
</evidence>
<evidence type="ECO:0000259" key="2">
    <source>
        <dbReference type="Pfam" id="PF01266"/>
    </source>
</evidence>
<dbReference type="InterPro" id="IPR006076">
    <property type="entry name" value="FAD-dep_OxRdtase"/>
</dbReference>
<proteinExistence type="predicted"/>
<dbReference type="InterPro" id="IPR036188">
    <property type="entry name" value="FAD/NAD-bd_sf"/>
</dbReference>
<gene>
    <name evidence="3" type="ORF">GXW71_00345</name>
</gene>
<name>A0ABS5ER69_9PROT</name>
<dbReference type="RefSeq" id="WP_211850282.1">
    <property type="nucleotide sequence ID" value="NZ_JAAGBB010000001.1"/>
</dbReference>
<dbReference type="Pfam" id="PF01266">
    <property type="entry name" value="DAO"/>
    <property type="match status" value="1"/>
</dbReference>
<dbReference type="EMBL" id="JAAGBB010000001">
    <property type="protein sequence ID" value="MBR0662791.1"/>
    <property type="molecule type" value="Genomic_DNA"/>
</dbReference>
<accession>A0ABS5ER69</accession>
<keyword evidence="1" id="KW-0560">Oxidoreductase</keyword>
<feature type="domain" description="FAD dependent oxidoreductase" evidence="2">
    <location>
        <begin position="8"/>
        <end position="396"/>
    </location>
</feature>